<name>A0A542DBV2_AMYCI</name>
<dbReference type="OrthoDB" id="2472181at2"/>
<gene>
    <name evidence="2" type="ORF">FB471_0172</name>
</gene>
<dbReference type="Proteomes" id="UP000320876">
    <property type="component" value="Unassembled WGS sequence"/>
</dbReference>
<feature type="domain" description="Methyltransferase type 12" evidence="1">
    <location>
        <begin position="160"/>
        <end position="260"/>
    </location>
</feature>
<evidence type="ECO:0000313" key="3">
    <source>
        <dbReference type="Proteomes" id="UP000320876"/>
    </source>
</evidence>
<dbReference type="InterPro" id="IPR013217">
    <property type="entry name" value="Methyltransf_12"/>
</dbReference>
<keyword evidence="3" id="KW-1185">Reference proteome</keyword>
<comment type="caution">
    <text evidence="2">The sequence shown here is derived from an EMBL/GenBank/DDBJ whole genome shotgun (WGS) entry which is preliminary data.</text>
</comment>
<dbReference type="Pfam" id="PF08242">
    <property type="entry name" value="Methyltransf_12"/>
    <property type="match status" value="1"/>
</dbReference>
<dbReference type="SUPFAM" id="SSF53335">
    <property type="entry name" value="S-adenosyl-L-methionine-dependent methyltransferases"/>
    <property type="match status" value="1"/>
</dbReference>
<sequence>MTLERAHEAGLAAIAGHDVAALPGALRRVEETSLRAMAAVLPSTGVAARHAWLVDRWRAALEGEPDIEPDGGAPGPEFEDAYATLGFPPAMARFHRAALARLSGLLADEVDVRQLLFGDADVLTALAAYQDNVFTGYLNAASADLVRQAADATPYPLRVLELGGGAGLCTAAALAALRGARYEYLFTDVSRLFTVAAARRFAEHPGVDHALLDIDTDFAAQGREAGSADVVLAGNVLHNATHVGRALERIRWLLAPGGSLVFTESTRENHAILTSMQFLLSPEPGRARLGSDDRRGPAGAVFVDEAGWCAELTGAGFTPPRTLPDPESPLAVAGQQLFWSRRVE</sequence>
<proteinExistence type="predicted"/>
<evidence type="ECO:0000313" key="2">
    <source>
        <dbReference type="EMBL" id="TQJ00544.1"/>
    </source>
</evidence>
<dbReference type="Gene3D" id="3.40.50.150">
    <property type="entry name" value="Vaccinia Virus protein VP39"/>
    <property type="match status" value="1"/>
</dbReference>
<dbReference type="EMBL" id="VFML01000001">
    <property type="protein sequence ID" value="TQJ00544.1"/>
    <property type="molecule type" value="Genomic_DNA"/>
</dbReference>
<dbReference type="GO" id="GO:0032259">
    <property type="term" value="P:methylation"/>
    <property type="evidence" value="ECO:0007669"/>
    <property type="project" value="UniProtKB-KW"/>
</dbReference>
<dbReference type="AlphaFoldDB" id="A0A542DBV2"/>
<dbReference type="InterPro" id="IPR029063">
    <property type="entry name" value="SAM-dependent_MTases_sf"/>
</dbReference>
<protein>
    <submittedName>
        <fullName evidence="2">Methyltransferase family protein</fullName>
    </submittedName>
</protein>
<keyword evidence="2" id="KW-0808">Transferase</keyword>
<dbReference type="RefSeq" id="WP_141995463.1">
    <property type="nucleotide sequence ID" value="NZ_VFML01000001.1"/>
</dbReference>
<accession>A0A542DBV2</accession>
<evidence type="ECO:0000259" key="1">
    <source>
        <dbReference type="Pfam" id="PF08242"/>
    </source>
</evidence>
<reference evidence="2 3" key="1">
    <citation type="submission" date="2019-06" db="EMBL/GenBank/DDBJ databases">
        <title>Sequencing the genomes of 1000 actinobacteria strains.</title>
        <authorList>
            <person name="Klenk H.-P."/>
        </authorList>
    </citation>
    <scope>NUCLEOTIDE SEQUENCE [LARGE SCALE GENOMIC DNA]</scope>
    <source>
        <strain evidence="2 3">DSM 45679</strain>
    </source>
</reference>
<dbReference type="GO" id="GO:0008168">
    <property type="term" value="F:methyltransferase activity"/>
    <property type="evidence" value="ECO:0007669"/>
    <property type="project" value="UniProtKB-KW"/>
</dbReference>
<keyword evidence="2" id="KW-0489">Methyltransferase</keyword>
<organism evidence="2 3">
    <name type="scientific">Amycolatopsis cihanbeyliensis</name>
    <dbReference type="NCBI Taxonomy" id="1128664"/>
    <lineage>
        <taxon>Bacteria</taxon>
        <taxon>Bacillati</taxon>
        <taxon>Actinomycetota</taxon>
        <taxon>Actinomycetes</taxon>
        <taxon>Pseudonocardiales</taxon>
        <taxon>Pseudonocardiaceae</taxon>
        <taxon>Amycolatopsis</taxon>
    </lineage>
</organism>